<evidence type="ECO:0000313" key="5">
    <source>
        <dbReference type="Proteomes" id="UP000002630"/>
    </source>
</evidence>
<protein>
    <recommendedName>
        <fullName evidence="2">Mitochondrial fission process protein 1</fullName>
    </recommendedName>
    <alternativeName>
        <fullName evidence="3">Mitochondrial 18 kDa protein</fullName>
    </alternativeName>
</protein>
<reference evidence="4 5" key="1">
    <citation type="journal article" date="2010" name="Nature">
        <title>The Ectocarpus genome and the independent evolution of multicellularity in brown algae.</title>
        <authorList>
            <person name="Cock J.M."/>
            <person name="Sterck L."/>
            <person name="Rouze P."/>
            <person name="Scornet D."/>
            <person name="Allen A.E."/>
            <person name="Amoutzias G."/>
            <person name="Anthouard V."/>
            <person name="Artiguenave F."/>
            <person name="Aury J.M."/>
            <person name="Badger J.H."/>
            <person name="Beszteri B."/>
            <person name="Billiau K."/>
            <person name="Bonnet E."/>
            <person name="Bothwell J.H."/>
            <person name="Bowler C."/>
            <person name="Boyen C."/>
            <person name="Brownlee C."/>
            <person name="Carrano C.J."/>
            <person name="Charrier B."/>
            <person name="Cho G.Y."/>
            <person name="Coelho S.M."/>
            <person name="Collen J."/>
            <person name="Corre E."/>
            <person name="Da Silva C."/>
            <person name="Delage L."/>
            <person name="Delaroque N."/>
            <person name="Dittami S.M."/>
            <person name="Doulbeau S."/>
            <person name="Elias M."/>
            <person name="Farnham G."/>
            <person name="Gachon C.M."/>
            <person name="Gschloessl B."/>
            <person name="Heesch S."/>
            <person name="Jabbari K."/>
            <person name="Jubin C."/>
            <person name="Kawai H."/>
            <person name="Kimura K."/>
            <person name="Kloareg B."/>
            <person name="Kupper F.C."/>
            <person name="Lang D."/>
            <person name="Le Bail A."/>
            <person name="Leblanc C."/>
            <person name="Lerouge P."/>
            <person name="Lohr M."/>
            <person name="Lopez P.J."/>
            <person name="Martens C."/>
            <person name="Maumus F."/>
            <person name="Michel G."/>
            <person name="Miranda-Saavedra D."/>
            <person name="Morales J."/>
            <person name="Moreau H."/>
            <person name="Motomura T."/>
            <person name="Nagasato C."/>
            <person name="Napoli C.A."/>
            <person name="Nelson D.R."/>
            <person name="Nyvall-Collen P."/>
            <person name="Peters A.F."/>
            <person name="Pommier C."/>
            <person name="Potin P."/>
            <person name="Poulain J."/>
            <person name="Quesneville H."/>
            <person name="Read B."/>
            <person name="Rensing S.A."/>
            <person name="Ritter A."/>
            <person name="Rousvoal S."/>
            <person name="Samanta M."/>
            <person name="Samson G."/>
            <person name="Schroeder D.C."/>
            <person name="Segurens B."/>
            <person name="Strittmatter M."/>
            <person name="Tonon T."/>
            <person name="Tregear J.W."/>
            <person name="Valentin K."/>
            <person name="von Dassow P."/>
            <person name="Yamagishi T."/>
            <person name="Van de Peer Y."/>
            <person name="Wincker P."/>
        </authorList>
    </citation>
    <scope>NUCLEOTIDE SEQUENCE [LARGE SCALE GENOMIC DNA]</scope>
    <source>
        <strain evidence="5">Ec32 / CCAP1310/4</strain>
    </source>
</reference>
<name>D8LKC7_ECTSI</name>
<dbReference type="GO" id="GO:0005739">
    <property type="term" value="C:mitochondrion"/>
    <property type="evidence" value="ECO:0007669"/>
    <property type="project" value="TreeGrafter"/>
</dbReference>
<evidence type="ECO:0000256" key="2">
    <source>
        <dbReference type="ARBA" id="ARBA00017835"/>
    </source>
</evidence>
<dbReference type="InParanoid" id="D8LKC7"/>
<evidence type="ECO:0000256" key="3">
    <source>
        <dbReference type="ARBA" id="ARBA00029631"/>
    </source>
</evidence>
<dbReference type="eggNOG" id="KOG3945">
    <property type="taxonomic scope" value="Eukaryota"/>
</dbReference>
<comment type="similarity">
    <text evidence="1">Belongs to the MTFP1 family.</text>
</comment>
<dbReference type="EMBL" id="FN648479">
    <property type="protein sequence ID" value="CBN76072.1"/>
    <property type="molecule type" value="Genomic_DNA"/>
</dbReference>
<evidence type="ECO:0000256" key="1">
    <source>
        <dbReference type="ARBA" id="ARBA00009224"/>
    </source>
</evidence>
<gene>
    <name evidence="4" type="ORF">Esi_0293_0002</name>
</gene>
<dbReference type="InterPro" id="IPR019560">
    <property type="entry name" value="Mitochondrial_18_kDa_protein"/>
</dbReference>
<dbReference type="PANTHER" id="PTHR11001">
    <property type="entry name" value="MITOCHONDRIAL FISSION PROCESS PROTEIN 1"/>
    <property type="match status" value="1"/>
</dbReference>
<dbReference type="AlphaFoldDB" id="D8LKC7"/>
<proteinExistence type="inferred from homology"/>
<dbReference type="OrthoDB" id="424969at2759"/>
<evidence type="ECO:0000313" key="4">
    <source>
        <dbReference type="EMBL" id="CBN76072.1"/>
    </source>
</evidence>
<dbReference type="PANTHER" id="PTHR11001:SF2">
    <property type="entry name" value="MITOCHONDRIAL FISSION PROCESS PROTEIN 1"/>
    <property type="match status" value="1"/>
</dbReference>
<dbReference type="Pfam" id="PF10558">
    <property type="entry name" value="MTP18"/>
    <property type="match status" value="1"/>
</dbReference>
<keyword evidence="5" id="KW-1185">Reference proteome</keyword>
<sequence length="176" mass="18126">MALAVAAATAGVGEAFVAAPVARTGPPASSSSWASCRAASRGGGRGAGVSMIVGAEAQVADTTNLLFAQMAGCTGLISAGYKITWDKGEEAEEGEDGEEREVDIFRDTALRYMGYANEVGEAFRPLIPAFAVVASYGVAIAYVSADAVSKGFKCAKESDSNSPGWAAGYRQRRGWV</sequence>
<dbReference type="GO" id="GO:0000266">
    <property type="term" value="P:mitochondrial fission"/>
    <property type="evidence" value="ECO:0007669"/>
    <property type="project" value="TreeGrafter"/>
</dbReference>
<dbReference type="Proteomes" id="UP000002630">
    <property type="component" value="Linkage Group LG03"/>
</dbReference>
<accession>D8LKC7</accession>
<organism evidence="4 5">
    <name type="scientific">Ectocarpus siliculosus</name>
    <name type="common">Brown alga</name>
    <name type="synonym">Conferva siliculosa</name>
    <dbReference type="NCBI Taxonomy" id="2880"/>
    <lineage>
        <taxon>Eukaryota</taxon>
        <taxon>Sar</taxon>
        <taxon>Stramenopiles</taxon>
        <taxon>Ochrophyta</taxon>
        <taxon>PX clade</taxon>
        <taxon>Phaeophyceae</taxon>
        <taxon>Ectocarpales</taxon>
        <taxon>Ectocarpaceae</taxon>
        <taxon>Ectocarpus</taxon>
    </lineage>
</organism>
<dbReference type="EMBL" id="FN649728">
    <property type="protein sequence ID" value="CBN76072.1"/>
    <property type="molecule type" value="Genomic_DNA"/>
</dbReference>